<dbReference type="Pfam" id="PF07714">
    <property type="entry name" value="PK_Tyr_Ser-Thr"/>
    <property type="match status" value="1"/>
</dbReference>
<dbReference type="InterPro" id="IPR000719">
    <property type="entry name" value="Prot_kinase_dom"/>
</dbReference>
<evidence type="ECO:0000313" key="2">
    <source>
        <dbReference type="EMBL" id="TFK51543.1"/>
    </source>
</evidence>
<dbReference type="AlphaFoldDB" id="A0A5C3N2W5"/>
<dbReference type="GO" id="GO:0005524">
    <property type="term" value="F:ATP binding"/>
    <property type="evidence" value="ECO:0007669"/>
    <property type="project" value="InterPro"/>
</dbReference>
<dbReference type="SUPFAM" id="SSF56112">
    <property type="entry name" value="Protein kinase-like (PK-like)"/>
    <property type="match status" value="1"/>
</dbReference>
<dbReference type="InterPro" id="IPR036537">
    <property type="entry name" value="Adaptor_Cbl_N_dom_sf"/>
</dbReference>
<dbReference type="GO" id="GO:0004672">
    <property type="term" value="F:protein kinase activity"/>
    <property type="evidence" value="ECO:0007669"/>
    <property type="project" value="InterPro"/>
</dbReference>
<dbReference type="PANTHER" id="PTHR23257">
    <property type="entry name" value="SERINE-THREONINE PROTEIN KINASE"/>
    <property type="match status" value="1"/>
</dbReference>
<dbReference type="EMBL" id="ML213511">
    <property type="protein sequence ID" value="TFK51543.1"/>
    <property type="molecule type" value="Genomic_DNA"/>
</dbReference>
<dbReference type="Gene3D" id="1.20.930.20">
    <property type="entry name" value="Adaptor protein Cbl, N-terminal domain"/>
    <property type="match status" value="1"/>
</dbReference>
<evidence type="ECO:0000259" key="1">
    <source>
        <dbReference type="PROSITE" id="PS50011"/>
    </source>
</evidence>
<dbReference type="Proteomes" id="UP000305948">
    <property type="component" value="Unassembled WGS sequence"/>
</dbReference>
<keyword evidence="2" id="KW-0808">Transferase</keyword>
<protein>
    <submittedName>
        <fullName evidence="2">Kinase-like protein</fullName>
    </submittedName>
</protein>
<accession>A0A5C3N2W5</accession>
<dbReference type="InterPro" id="IPR011009">
    <property type="entry name" value="Kinase-like_dom_sf"/>
</dbReference>
<dbReference type="InterPro" id="IPR059179">
    <property type="entry name" value="MLKL-like_MCAfunc"/>
</dbReference>
<dbReference type="GO" id="GO:0007166">
    <property type="term" value="P:cell surface receptor signaling pathway"/>
    <property type="evidence" value="ECO:0007669"/>
    <property type="project" value="InterPro"/>
</dbReference>
<dbReference type="CDD" id="cd21037">
    <property type="entry name" value="MLKL_NTD"/>
    <property type="match status" value="1"/>
</dbReference>
<evidence type="ECO:0000313" key="3">
    <source>
        <dbReference type="Proteomes" id="UP000305948"/>
    </source>
</evidence>
<feature type="domain" description="Protein kinase" evidence="1">
    <location>
        <begin position="208"/>
        <end position="505"/>
    </location>
</feature>
<proteinExistence type="predicted"/>
<dbReference type="InterPro" id="IPR050167">
    <property type="entry name" value="Ser_Thr_protein_kinase"/>
</dbReference>
<keyword evidence="2" id="KW-0418">Kinase</keyword>
<gene>
    <name evidence="2" type="ORF">OE88DRAFT_1659615</name>
</gene>
<keyword evidence="3" id="KW-1185">Reference proteome</keyword>
<dbReference type="InterPro" id="IPR001245">
    <property type="entry name" value="Ser-Thr/Tyr_kinase_cat_dom"/>
</dbReference>
<organism evidence="2 3">
    <name type="scientific">Heliocybe sulcata</name>
    <dbReference type="NCBI Taxonomy" id="5364"/>
    <lineage>
        <taxon>Eukaryota</taxon>
        <taxon>Fungi</taxon>
        <taxon>Dikarya</taxon>
        <taxon>Basidiomycota</taxon>
        <taxon>Agaricomycotina</taxon>
        <taxon>Agaricomycetes</taxon>
        <taxon>Gloeophyllales</taxon>
        <taxon>Gloeophyllaceae</taxon>
        <taxon>Heliocybe</taxon>
    </lineage>
</organism>
<sequence length="505" mass="57275">MLPDIQTVIAAGPAVAETTVHIAGVPGLGSLLLLVKEITKLPQDVSSNRNASQQLAGRCELLVQALQENGQKHLTVVQAAEIVLNDIRIRMIEWTELGPIQAFAKHGQIAKEVGQCHLNLTACCDQFNIRSGLLTDAWQTEYEKRCQEDSLLMIRYLSDIRNHDEIMSEIVKCDAVAIQQIFSIMQQALSSDVLHSEGSRPGLEKNLYDALQRTGYLLPDKQLLNDEVAVAQAIGIRPGFVTIDICEGVFLGHERVTVKKLRSMQPEPLTIARFRREATVWSKVWRDKQGRKYTVPVYGWYHCDPSLPWKPMHLVYPYYPNGTSIAYVMQHHDVDHIAILQGIAKGLSALHGIDVIHGDLRGISVMIDQTGQPLLTDFGLCKFVEDIDTYLSESVQMSMTNELSMRWYAPETIHDMSQSKQSDIYMYGMTVLEILTHERPFSDIRSIRTVMRKVIDGDRPQRPYDRRIVQRGLDDDVWGLLERCWKQDPSQRPAIQEVVDYMLSL</sequence>
<dbReference type="PROSITE" id="PS50011">
    <property type="entry name" value="PROTEIN_KINASE_DOM"/>
    <property type="match status" value="1"/>
</dbReference>
<dbReference type="GO" id="GO:0005737">
    <property type="term" value="C:cytoplasm"/>
    <property type="evidence" value="ECO:0007669"/>
    <property type="project" value="TreeGrafter"/>
</dbReference>
<name>A0A5C3N2W5_9AGAM</name>
<dbReference type="Gene3D" id="1.10.510.10">
    <property type="entry name" value="Transferase(Phosphotransferase) domain 1"/>
    <property type="match status" value="1"/>
</dbReference>
<dbReference type="OrthoDB" id="26722at2759"/>
<reference evidence="2 3" key="1">
    <citation type="journal article" date="2019" name="Nat. Ecol. Evol.">
        <title>Megaphylogeny resolves global patterns of mushroom evolution.</title>
        <authorList>
            <person name="Varga T."/>
            <person name="Krizsan K."/>
            <person name="Foldi C."/>
            <person name="Dima B."/>
            <person name="Sanchez-Garcia M."/>
            <person name="Sanchez-Ramirez S."/>
            <person name="Szollosi G.J."/>
            <person name="Szarkandi J.G."/>
            <person name="Papp V."/>
            <person name="Albert L."/>
            <person name="Andreopoulos W."/>
            <person name="Angelini C."/>
            <person name="Antonin V."/>
            <person name="Barry K.W."/>
            <person name="Bougher N.L."/>
            <person name="Buchanan P."/>
            <person name="Buyck B."/>
            <person name="Bense V."/>
            <person name="Catcheside P."/>
            <person name="Chovatia M."/>
            <person name="Cooper J."/>
            <person name="Damon W."/>
            <person name="Desjardin D."/>
            <person name="Finy P."/>
            <person name="Geml J."/>
            <person name="Haridas S."/>
            <person name="Hughes K."/>
            <person name="Justo A."/>
            <person name="Karasinski D."/>
            <person name="Kautmanova I."/>
            <person name="Kiss B."/>
            <person name="Kocsube S."/>
            <person name="Kotiranta H."/>
            <person name="LaButti K.M."/>
            <person name="Lechner B.E."/>
            <person name="Liimatainen K."/>
            <person name="Lipzen A."/>
            <person name="Lukacs Z."/>
            <person name="Mihaltcheva S."/>
            <person name="Morgado L.N."/>
            <person name="Niskanen T."/>
            <person name="Noordeloos M.E."/>
            <person name="Ohm R.A."/>
            <person name="Ortiz-Santana B."/>
            <person name="Ovrebo C."/>
            <person name="Racz N."/>
            <person name="Riley R."/>
            <person name="Savchenko A."/>
            <person name="Shiryaev A."/>
            <person name="Soop K."/>
            <person name="Spirin V."/>
            <person name="Szebenyi C."/>
            <person name="Tomsovsky M."/>
            <person name="Tulloss R.E."/>
            <person name="Uehling J."/>
            <person name="Grigoriev I.V."/>
            <person name="Vagvolgyi C."/>
            <person name="Papp T."/>
            <person name="Martin F.M."/>
            <person name="Miettinen O."/>
            <person name="Hibbett D.S."/>
            <person name="Nagy L.G."/>
        </authorList>
    </citation>
    <scope>NUCLEOTIDE SEQUENCE [LARGE SCALE GENOMIC DNA]</scope>
    <source>
        <strain evidence="2 3">OMC1185</strain>
    </source>
</reference>
<dbReference type="STRING" id="5364.A0A5C3N2W5"/>